<organism evidence="1 2">
    <name type="scientific">Rhodocollybia butyracea</name>
    <dbReference type="NCBI Taxonomy" id="206335"/>
    <lineage>
        <taxon>Eukaryota</taxon>
        <taxon>Fungi</taxon>
        <taxon>Dikarya</taxon>
        <taxon>Basidiomycota</taxon>
        <taxon>Agaricomycotina</taxon>
        <taxon>Agaricomycetes</taxon>
        <taxon>Agaricomycetidae</taxon>
        <taxon>Agaricales</taxon>
        <taxon>Marasmiineae</taxon>
        <taxon>Omphalotaceae</taxon>
        <taxon>Rhodocollybia</taxon>
    </lineage>
</organism>
<name>A0A9P5PIL5_9AGAR</name>
<reference evidence="1" key="1">
    <citation type="submission" date="2020-11" db="EMBL/GenBank/DDBJ databases">
        <authorList>
            <consortium name="DOE Joint Genome Institute"/>
            <person name="Ahrendt S."/>
            <person name="Riley R."/>
            <person name="Andreopoulos W."/>
            <person name="Labutti K."/>
            <person name="Pangilinan J."/>
            <person name="Ruiz-Duenas F.J."/>
            <person name="Barrasa J.M."/>
            <person name="Sanchez-Garcia M."/>
            <person name="Camarero S."/>
            <person name="Miyauchi S."/>
            <person name="Serrano A."/>
            <person name="Linde D."/>
            <person name="Babiker R."/>
            <person name="Drula E."/>
            <person name="Ayuso-Fernandez I."/>
            <person name="Pacheco R."/>
            <person name="Padilla G."/>
            <person name="Ferreira P."/>
            <person name="Barriuso J."/>
            <person name="Kellner H."/>
            <person name="Castanera R."/>
            <person name="Alfaro M."/>
            <person name="Ramirez L."/>
            <person name="Pisabarro A.G."/>
            <person name="Kuo A."/>
            <person name="Tritt A."/>
            <person name="Lipzen A."/>
            <person name="He G."/>
            <person name="Yan M."/>
            <person name="Ng V."/>
            <person name="Cullen D."/>
            <person name="Martin F."/>
            <person name="Rosso M.-N."/>
            <person name="Henrissat B."/>
            <person name="Hibbett D."/>
            <person name="Martinez A.T."/>
            <person name="Grigoriev I.V."/>
        </authorList>
    </citation>
    <scope>NUCLEOTIDE SEQUENCE</scope>
    <source>
        <strain evidence="1">AH 40177</strain>
    </source>
</reference>
<evidence type="ECO:0000313" key="2">
    <source>
        <dbReference type="Proteomes" id="UP000772434"/>
    </source>
</evidence>
<protein>
    <submittedName>
        <fullName evidence="1">Uncharacterized protein</fullName>
    </submittedName>
</protein>
<evidence type="ECO:0000313" key="1">
    <source>
        <dbReference type="EMBL" id="KAF9066389.1"/>
    </source>
</evidence>
<dbReference type="SUPFAM" id="SSF52047">
    <property type="entry name" value="RNI-like"/>
    <property type="match status" value="1"/>
</dbReference>
<dbReference type="OrthoDB" id="3266451at2759"/>
<dbReference type="EMBL" id="JADNRY010000088">
    <property type="protein sequence ID" value="KAF9066389.1"/>
    <property type="molecule type" value="Genomic_DNA"/>
</dbReference>
<accession>A0A9P5PIL5</accession>
<proteinExistence type="predicted"/>
<dbReference type="AlphaFoldDB" id="A0A9P5PIL5"/>
<keyword evidence="2" id="KW-1185">Reference proteome</keyword>
<sequence>MNSRSANTLFSHFDFPSLNNLYMDMPYGGSHDWKANVFTSFISRSSCMITTFTLRDILMSDSELIEVLRVLPALLHLEIHHNERSQGPITSHLISSLIHQSTSISLIPKLHSLDLTSRSDTGDTFDDSVFVSMVQSRWFKPGSDLSAEMLALGRASIRSVVLKFFTRKLDAEVYKPLRILDAEGLRVVVIGMNGMQV</sequence>
<gene>
    <name evidence="1" type="ORF">BDP27DRAFT_1423910</name>
</gene>
<comment type="caution">
    <text evidence="1">The sequence shown here is derived from an EMBL/GenBank/DDBJ whole genome shotgun (WGS) entry which is preliminary data.</text>
</comment>
<dbReference type="Proteomes" id="UP000772434">
    <property type="component" value="Unassembled WGS sequence"/>
</dbReference>